<reference evidence="2 3" key="1">
    <citation type="submission" date="2021-03" db="EMBL/GenBank/DDBJ databases">
        <title>Genomic Encyclopedia of Type Strains, Phase IV (KMG-IV): sequencing the most valuable type-strain genomes for metagenomic binning, comparative biology and taxonomic classification.</title>
        <authorList>
            <person name="Goeker M."/>
        </authorList>
    </citation>
    <scope>NUCLEOTIDE SEQUENCE [LARGE SCALE GENOMIC DNA]</scope>
    <source>
        <strain evidence="2 3">DSM 6139</strain>
    </source>
</reference>
<dbReference type="RefSeq" id="WP_209458519.1">
    <property type="nucleotide sequence ID" value="NZ_JAGGKC010000004.1"/>
</dbReference>
<dbReference type="PANTHER" id="PTHR41368">
    <property type="entry name" value="PROTEIN YGHO"/>
    <property type="match status" value="1"/>
</dbReference>
<dbReference type="InterPro" id="IPR039968">
    <property type="entry name" value="BcerS-like"/>
</dbReference>
<evidence type="ECO:0000313" key="2">
    <source>
        <dbReference type="EMBL" id="MBP1918280.1"/>
    </source>
</evidence>
<dbReference type="InterPro" id="IPR016181">
    <property type="entry name" value="Acyl_CoA_acyltransferase"/>
</dbReference>
<dbReference type="PANTHER" id="PTHR41368:SF1">
    <property type="entry name" value="PROTEIN YGHO"/>
    <property type="match status" value="1"/>
</dbReference>
<comment type="caution">
    <text evidence="2">The sequence shown here is derived from an EMBL/GenBank/DDBJ whole genome shotgun (WGS) entry which is preliminary data.</text>
</comment>
<proteinExistence type="predicted"/>
<keyword evidence="3" id="KW-1185">Reference proteome</keyword>
<feature type="domain" description="N-acetyltransferase" evidence="1">
    <location>
        <begin position="187"/>
        <end position="360"/>
    </location>
</feature>
<dbReference type="SUPFAM" id="SSF55729">
    <property type="entry name" value="Acyl-CoA N-acyltransferases (Nat)"/>
    <property type="match status" value="1"/>
</dbReference>
<evidence type="ECO:0000259" key="1">
    <source>
        <dbReference type="PROSITE" id="PS51186"/>
    </source>
</evidence>
<name>A0ABS4G161_9CLOT</name>
<organism evidence="2 3">
    <name type="scientific">Youngiibacter multivorans</name>
    <dbReference type="NCBI Taxonomy" id="937251"/>
    <lineage>
        <taxon>Bacteria</taxon>
        <taxon>Bacillati</taxon>
        <taxon>Bacillota</taxon>
        <taxon>Clostridia</taxon>
        <taxon>Eubacteriales</taxon>
        <taxon>Clostridiaceae</taxon>
        <taxon>Youngiibacter</taxon>
    </lineage>
</organism>
<accession>A0ABS4G161</accession>
<dbReference type="Gene3D" id="3.40.630.30">
    <property type="match status" value="1"/>
</dbReference>
<dbReference type="InterPro" id="IPR000182">
    <property type="entry name" value="GNAT_dom"/>
</dbReference>
<dbReference type="Proteomes" id="UP001519271">
    <property type="component" value="Unassembled WGS sequence"/>
</dbReference>
<protein>
    <recommendedName>
        <fullName evidence="1">N-acetyltransferase domain-containing protein</fullName>
    </recommendedName>
</protein>
<gene>
    <name evidence="2" type="ORF">J2Z34_000752</name>
</gene>
<evidence type="ECO:0000313" key="3">
    <source>
        <dbReference type="Proteomes" id="UP001519271"/>
    </source>
</evidence>
<dbReference type="EMBL" id="JAGGKC010000004">
    <property type="protein sequence ID" value="MBP1918280.1"/>
    <property type="molecule type" value="Genomic_DNA"/>
</dbReference>
<dbReference type="PROSITE" id="PS51186">
    <property type="entry name" value="GNAT"/>
    <property type="match status" value="1"/>
</dbReference>
<sequence length="360" mass="41951">MRLVAAEKERLKQFIRFYEKRYLNDPLKRNSMSGLLKSLLYDKSVMCRSAYLEPVMVEENGEILMIAVLAQVDRMKDFLQVAFFEAKEKNSDAFGLILSRAEELAKEKGARQITGSLNVHVNYGLGFLASGYTEKQGFGTMHNPPFYNELFEENGFRTIDMVSFRKDLKELEEILDPRITERLKRRYTIRSLDYGNLERDAEIYTNVNNDAFKDHLFYYPRKAEEDLELFRDFKPLLKAHNLLFAYKGDEPVGFMLWYPDFNELMRPSETLGLGTVIKNRIFGNRIRTVKIVEMGVLPSEQRYGAVLALLNRVFEICIGKYDTFESGWILEANDNSRLLGVRLTDSVYKKYKAYIKDVNV</sequence>